<dbReference type="EMBL" id="NRSG01000104">
    <property type="protein sequence ID" value="MBK1659479.1"/>
    <property type="molecule type" value="Genomic_DNA"/>
</dbReference>
<evidence type="ECO:0000313" key="2">
    <source>
        <dbReference type="Proteomes" id="UP000697995"/>
    </source>
</evidence>
<proteinExistence type="predicted"/>
<dbReference type="Proteomes" id="UP000697995">
    <property type="component" value="Unassembled WGS sequence"/>
</dbReference>
<dbReference type="Gene3D" id="3.30.160.150">
    <property type="entry name" value="Lipoprotein like domain"/>
    <property type="match status" value="1"/>
</dbReference>
<dbReference type="Pfam" id="PF04390">
    <property type="entry name" value="LptE"/>
    <property type="match status" value="1"/>
</dbReference>
<gene>
    <name evidence="1" type="ORF">CKO45_14655</name>
</gene>
<accession>A0ABS1D0N8</accession>
<keyword evidence="2" id="KW-1185">Reference proteome</keyword>
<reference evidence="1 2" key="1">
    <citation type="journal article" date="2020" name="Microorganisms">
        <title>Osmotic Adaptation and Compatible Solute Biosynthesis of Phototrophic Bacteria as Revealed from Genome Analyses.</title>
        <authorList>
            <person name="Imhoff J.F."/>
            <person name="Rahn T."/>
            <person name="Kunzel S."/>
            <person name="Keller A."/>
            <person name="Neulinger S.C."/>
        </authorList>
    </citation>
    <scope>NUCLEOTIDE SEQUENCE [LARGE SCALE GENOMIC DNA]</scope>
    <source>
        <strain evidence="1 2">DSM 15382</strain>
    </source>
</reference>
<evidence type="ECO:0008006" key="3">
    <source>
        <dbReference type="Google" id="ProtNLM"/>
    </source>
</evidence>
<sequence>MCSAPSQASPSGSASMCPAVSSTSLSEMRDGLAGRRAVLGIAGLLGLSGCGFRPLYGPVQTAGGESDLAEELAAVRVGPVYERTGQILKRNLQRRLEDSRPGTPARYQLTVVYTPGVEVLGYRRDGTITRVRYTITGNWDLATIGVPPQPIARSAIPFRSLDSFNIPDLQFFSADSARDALESRAMEQLAEEVARQVAMALRRRKEAPPATG</sequence>
<dbReference type="InterPro" id="IPR007485">
    <property type="entry name" value="LPS_assembly_LptE"/>
</dbReference>
<evidence type="ECO:0000313" key="1">
    <source>
        <dbReference type="EMBL" id="MBK1659479.1"/>
    </source>
</evidence>
<organism evidence="1 2">
    <name type="scientific">Paracraurococcus ruber</name>
    <dbReference type="NCBI Taxonomy" id="77675"/>
    <lineage>
        <taxon>Bacteria</taxon>
        <taxon>Pseudomonadati</taxon>
        <taxon>Pseudomonadota</taxon>
        <taxon>Alphaproteobacteria</taxon>
        <taxon>Acetobacterales</taxon>
        <taxon>Roseomonadaceae</taxon>
        <taxon>Paracraurococcus</taxon>
    </lineage>
</organism>
<comment type="caution">
    <text evidence="1">The sequence shown here is derived from an EMBL/GenBank/DDBJ whole genome shotgun (WGS) entry which is preliminary data.</text>
</comment>
<protein>
    <recommendedName>
        <fullName evidence="3">LPS-assembly lipoprotein</fullName>
    </recommendedName>
</protein>
<name>A0ABS1D0N8_9PROT</name>